<protein>
    <submittedName>
        <fullName evidence="1">Tumour necrosis factor receptor superfamily member 19</fullName>
    </submittedName>
</protein>
<dbReference type="RefSeq" id="WP_090741780.1">
    <property type="nucleotide sequence ID" value="NZ_FOBW01000002.1"/>
</dbReference>
<dbReference type="Proteomes" id="UP000198553">
    <property type="component" value="Unassembled WGS sequence"/>
</dbReference>
<keyword evidence="2" id="KW-1185">Reference proteome</keyword>
<accession>A0A1H7Y6B7</accession>
<dbReference type="OrthoDB" id="2941797at2"/>
<evidence type="ECO:0000313" key="2">
    <source>
        <dbReference type="Proteomes" id="UP000198553"/>
    </source>
</evidence>
<gene>
    <name evidence="1" type="ORF">SAMN05192533_102506</name>
</gene>
<keyword evidence="1" id="KW-0675">Receptor</keyword>
<sequence length="51" mass="5923">MLTVLIISMIIIFVVLLLAVLTTSKAYKYEHKVDSLEDNPHLQEDEHNQKK</sequence>
<reference evidence="2" key="1">
    <citation type="submission" date="2016-10" db="EMBL/GenBank/DDBJ databases">
        <authorList>
            <person name="Varghese N."/>
            <person name="Submissions S."/>
        </authorList>
    </citation>
    <scope>NUCLEOTIDE SEQUENCE [LARGE SCALE GENOMIC DNA]</scope>
    <source>
        <strain evidence="2">B48,IBRC-M 10115,DSM 25386,CECT 8001</strain>
    </source>
</reference>
<proteinExistence type="predicted"/>
<organism evidence="1 2">
    <name type="scientific">Mesobacillus persicus</name>
    <dbReference type="NCBI Taxonomy" id="930146"/>
    <lineage>
        <taxon>Bacteria</taxon>
        <taxon>Bacillati</taxon>
        <taxon>Bacillota</taxon>
        <taxon>Bacilli</taxon>
        <taxon>Bacillales</taxon>
        <taxon>Bacillaceae</taxon>
        <taxon>Mesobacillus</taxon>
    </lineage>
</organism>
<dbReference type="NCBIfam" id="NF033232">
    <property type="entry name" value="small_YtzI"/>
    <property type="match status" value="1"/>
</dbReference>
<dbReference type="AlphaFoldDB" id="A0A1H7Y6B7"/>
<dbReference type="InterPro" id="IPR047753">
    <property type="entry name" value="YtzI-like"/>
</dbReference>
<evidence type="ECO:0000313" key="1">
    <source>
        <dbReference type="EMBL" id="SEM40729.1"/>
    </source>
</evidence>
<name>A0A1H7Y6B7_9BACI</name>
<dbReference type="EMBL" id="FOBW01000002">
    <property type="protein sequence ID" value="SEM40729.1"/>
    <property type="molecule type" value="Genomic_DNA"/>
</dbReference>